<evidence type="ECO:0000256" key="1">
    <source>
        <dbReference type="ARBA" id="ARBA00022448"/>
    </source>
</evidence>
<gene>
    <name evidence="5" type="ORF">BRSU_1634</name>
</gene>
<dbReference type="InterPro" id="IPR050093">
    <property type="entry name" value="ABC_SmlMolc_Importer"/>
</dbReference>
<keyword evidence="2" id="KW-0547">Nucleotide-binding</keyword>
<dbReference type="PROSITE" id="PS50893">
    <property type="entry name" value="ABC_TRANSPORTER_2"/>
    <property type="match status" value="1"/>
</dbReference>
<dbReference type="OrthoDB" id="9801958at2"/>
<evidence type="ECO:0000313" key="6">
    <source>
        <dbReference type="Proteomes" id="UP000043763"/>
    </source>
</evidence>
<dbReference type="GO" id="GO:0005524">
    <property type="term" value="F:ATP binding"/>
    <property type="evidence" value="ECO:0007669"/>
    <property type="project" value="UniProtKB-KW"/>
</dbReference>
<dbReference type="PANTHER" id="PTHR42781">
    <property type="entry name" value="SPERMIDINE/PUTRESCINE IMPORT ATP-BINDING PROTEIN POTA"/>
    <property type="match status" value="1"/>
</dbReference>
<name>A0A0G4K7Q4_9SPIR</name>
<dbReference type="AlphaFoldDB" id="A0A0G4K7Q4"/>
<dbReference type="Pfam" id="PF00005">
    <property type="entry name" value="ABC_tran"/>
    <property type="match status" value="1"/>
</dbReference>
<dbReference type="EMBL" id="CVLB01000001">
    <property type="protein sequence ID" value="CRF33736.1"/>
    <property type="molecule type" value="Genomic_DNA"/>
</dbReference>
<reference evidence="6" key="1">
    <citation type="submission" date="2015-04" db="EMBL/GenBank/DDBJ databases">
        <authorList>
            <person name="Mushtaq Mamoona"/>
        </authorList>
    </citation>
    <scope>NUCLEOTIDE SEQUENCE [LARGE SCALE GENOMIC DNA]</scope>
    <source>
        <strain evidence="6">AN4859/03</strain>
    </source>
</reference>
<evidence type="ECO:0000256" key="3">
    <source>
        <dbReference type="ARBA" id="ARBA00022840"/>
    </source>
</evidence>
<protein>
    <submittedName>
        <fullName evidence="5">Nitrate ABC transporter ATP-binding protein</fullName>
    </submittedName>
</protein>
<evidence type="ECO:0000259" key="4">
    <source>
        <dbReference type="PROSITE" id="PS50893"/>
    </source>
</evidence>
<dbReference type="InterPro" id="IPR027417">
    <property type="entry name" value="P-loop_NTPase"/>
</dbReference>
<dbReference type="InterPro" id="IPR003439">
    <property type="entry name" value="ABC_transporter-like_ATP-bd"/>
</dbReference>
<dbReference type="PANTHER" id="PTHR42781:SF8">
    <property type="entry name" value="BICARBONATE TRANSPORT ATP-BINDING PROTEIN CMPC"/>
    <property type="match status" value="1"/>
</dbReference>
<dbReference type="SUPFAM" id="SSF52540">
    <property type="entry name" value="P-loop containing nucleoside triphosphate hydrolases"/>
    <property type="match status" value="1"/>
</dbReference>
<feature type="domain" description="ABC transporter" evidence="4">
    <location>
        <begin position="10"/>
        <end position="221"/>
    </location>
</feature>
<keyword evidence="1" id="KW-0813">Transport</keyword>
<proteinExistence type="predicted"/>
<dbReference type="GO" id="GO:0016887">
    <property type="term" value="F:ATP hydrolysis activity"/>
    <property type="evidence" value="ECO:0007669"/>
    <property type="project" value="InterPro"/>
</dbReference>
<dbReference type="Proteomes" id="UP000043763">
    <property type="component" value="Unassembled WGS sequence"/>
</dbReference>
<sequence>MTNKKNDYTLRLENINLSYNDLIIFKNFNIDFHLNKINIILGASGSGKTSLLNIISSKINKDDKAFVYQESRLLDFLTSYKNIEYVLKDKIKNKNDIDQIIKNALEMTGLINNIYSKPHELSGGMKQRLSLARALAYDSNFIFMDEPLQGQDIKRKKELIDIIKNIQSKTNKTFFYVTHDVSEAVMLGDYVYILSNKNNFTQLIFETYIENNDTENQLQYHQSQQAKLTDILINN</sequence>
<organism evidence="5 6">
    <name type="scientific">Brachyspira suanatina</name>
    <dbReference type="NCBI Taxonomy" id="381802"/>
    <lineage>
        <taxon>Bacteria</taxon>
        <taxon>Pseudomonadati</taxon>
        <taxon>Spirochaetota</taxon>
        <taxon>Spirochaetia</taxon>
        <taxon>Brachyspirales</taxon>
        <taxon>Brachyspiraceae</taxon>
        <taxon>Brachyspira</taxon>
    </lineage>
</organism>
<dbReference type="InterPro" id="IPR003593">
    <property type="entry name" value="AAA+_ATPase"/>
</dbReference>
<dbReference type="SMART" id="SM00382">
    <property type="entry name" value="AAA"/>
    <property type="match status" value="1"/>
</dbReference>
<dbReference type="InterPro" id="IPR017871">
    <property type="entry name" value="ABC_transporter-like_CS"/>
</dbReference>
<keyword evidence="6" id="KW-1185">Reference proteome</keyword>
<dbReference type="RefSeq" id="WP_048594841.1">
    <property type="nucleotide sequence ID" value="NZ_CVLB01000001.1"/>
</dbReference>
<dbReference type="PROSITE" id="PS00211">
    <property type="entry name" value="ABC_TRANSPORTER_1"/>
    <property type="match status" value="1"/>
</dbReference>
<keyword evidence="3 5" id="KW-0067">ATP-binding</keyword>
<accession>A0A0G4K7Q4</accession>
<evidence type="ECO:0000256" key="2">
    <source>
        <dbReference type="ARBA" id="ARBA00022741"/>
    </source>
</evidence>
<dbReference type="Gene3D" id="3.40.50.300">
    <property type="entry name" value="P-loop containing nucleotide triphosphate hydrolases"/>
    <property type="match status" value="1"/>
</dbReference>
<evidence type="ECO:0000313" key="5">
    <source>
        <dbReference type="EMBL" id="CRF33736.1"/>
    </source>
</evidence>